<dbReference type="GO" id="GO:0006974">
    <property type="term" value="P:DNA damage response"/>
    <property type="evidence" value="ECO:0007669"/>
    <property type="project" value="TreeGrafter"/>
</dbReference>
<dbReference type="EMBL" id="MHSL01000019">
    <property type="protein sequence ID" value="OHA43708.1"/>
    <property type="molecule type" value="Genomic_DNA"/>
</dbReference>
<dbReference type="PANTHER" id="PTHR34387:SF1">
    <property type="entry name" value="PERIPLASMIC IMMUNOGENIC PROTEIN"/>
    <property type="match status" value="1"/>
</dbReference>
<dbReference type="PANTHER" id="PTHR34387">
    <property type="entry name" value="SLR1258 PROTEIN"/>
    <property type="match status" value="1"/>
</dbReference>
<comment type="caution">
    <text evidence="1">The sequence shown here is derived from an EMBL/GenBank/DDBJ whole genome shotgun (WGS) entry which is preliminary data.</text>
</comment>
<evidence type="ECO:0000313" key="1">
    <source>
        <dbReference type="EMBL" id="OHA43708.1"/>
    </source>
</evidence>
<protein>
    <recommendedName>
        <fullName evidence="3">SIMPL domain-containing protein</fullName>
    </recommendedName>
</protein>
<dbReference type="Proteomes" id="UP000176355">
    <property type="component" value="Unassembled WGS sequence"/>
</dbReference>
<dbReference type="InterPro" id="IPR007497">
    <property type="entry name" value="SIMPL/DUF541"/>
</dbReference>
<dbReference type="InterPro" id="IPR052022">
    <property type="entry name" value="26kDa_periplasmic_antigen"/>
</dbReference>
<accession>A0A1G2P5T8</accession>
<gene>
    <name evidence="1" type="ORF">A3G03_02550</name>
</gene>
<evidence type="ECO:0000313" key="2">
    <source>
        <dbReference type="Proteomes" id="UP000176355"/>
    </source>
</evidence>
<reference evidence="1 2" key="1">
    <citation type="journal article" date="2016" name="Nat. Commun.">
        <title>Thousands of microbial genomes shed light on interconnected biogeochemical processes in an aquifer system.</title>
        <authorList>
            <person name="Anantharaman K."/>
            <person name="Brown C.T."/>
            <person name="Hug L.A."/>
            <person name="Sharon I."/>
            <person name="Castelle C.J."/>
            <person name="Probst A.J."/>
            <person name="Thomas B.C."/>
            <person name="Singh A."/>
            <person name="Wilkins M.J."/>
            <person name="Karaoz U."/>
            <person name="Brodie E.L."/>
            <person name="Williams K.H."/>
            <person name="Hubbard S.S."/>
            <person name="Banfield J.F."/>
        </authorList>
    </citation>
    <scope>NUCLEOTIDE SEQUENCE [LARGE SCALE GENOMIC DNA]</scope>
</reference>
<dbReference type="Gene3D" id="3.30.70.2970">
    <property type="entry name" value="Protein of unknown function (DUF541), domain 2"/>
    <property type="match status" value="1"/>
</dbReference>
<proteinExistence type="predicted"/>
<dbReference type="STRING" id="1802333.A3G03_02550"/>
<sequence length="255" mass="27277">MRTWLTVLIIAAAVFFAAKAIKELKTIGFVGKELSPSATIMVSGEGEVLTKPDIASFSFTVEKESLNVAEAQSGSAKIVNDILAELKKLGVADKDVKTLGYNIYPRYEYVSGGVSYEYYPVNGGKRELAGYVVSQTIEVKVRQIADAGKIISSIGEMGAANLSGLSFSVDKEEEFTAEARQEAIADAQSKAKILAKDLGVTLVRITSFSESSNYPGPIYYTKSAEAYGAGGGVTPEVPSGENRIVSNVTLTYEIR</sequence>
<dbReference type="Pfam" id="PF04402">
    <property type="entry name" value="SIMPL"/>
    <property type="match status" value="1"/>
</dbReference>
<dbReference type="AlphaFoldDB" id="A0A1G2P5T8"/>
<evidence type="ECO:0008006" key="3">
    <source>
        <dbReference type="Google" id="ProtNLM"/>
    </source>
</evidence>
<organism evidence="1 2">
    <name type="scientific">Candidatus Taylorbacteria bacterium RIFCSPLOWO2_12_FULL_44_15c</name>
    <dbReference type="NCBI Taxonomy" id="1802333"/>
    <lineage>
        <taxon>Bacteria</taxon>
        <taxon>Candidatus Tayloriibacteriota</taxon>
    </lineage>
</organism>
<name>A0A1G2P5T8_9BACT</name>
<dbReference type="Gene3D" id="3.30.110.170">
    <property type="entry name" value="Protein of unknown function (DUF541), domain 1"/>
    <property type="match status" value="1"/>
</dbReference>